<feature type="transmembrane region" description="Helical" evidence="6">
    <location>
        <begin position="58"/>
        <end position="74"/>
    </location>
</feature>
<protein>
    <submittedName>
        <fullName evidence="8">MFS transporter</fullName>
    </submittedName>
</protein>
<dbReference type="Proteomes" id="UP000316639">
    <property type="component" value="Unassembled WGS sequence"/>
</dbReference>
<dbReference type="AlphaFoldDB" id="A0A563EMX1"/>
<feature type="transmembrane region" description="Helical" evidence="6">
    <location>
        <begin position="254"/>
        <end position="273"/>
    </location>
</feature>
<keyword evidence="9" id="KW-1185">Reference proteome</keyword>
<feature type="transmembrane region" description="Helical" evidence="6">
    <location>
        <begin position="314"/>
        <end position="335"/>
    </location>
</feature>
<dbReference type="InterPro" id="IPR011701">
    <property type="entry name" value="MFS"/>
</dbReference>
<feature type="transmembrane region" description="Helical" evidence="6">
    <location>
        <begin position="187"/>
        <end position="211"/>
    </location>
</feature>
<organism evidence="8 9">
    <name type="scientific">Lentzea tibetensis</name>
    <dbReference type="NCBI Taxonomy" id="2591470"/>
    <lineage>
        <taxon>Bacteria</taxon>
        <taxon>Bacillati</taxon>
        <taxon>Actinomycetota</taxon>
        <taxon>Actinomycetes</taxon>
        <taxon>Pseudonocardiales</taxon>
        <taxon>Pseudonocardiaceae</taxon>
        <taxon>Lentzea</taxon>
    </lineage>
</organism>
<evidence type="ECO:0000313" key="9">
    <source>
        <dbReference type="Proteomes" id="UP000316639"/>
    </source>
</evidence>
<evidence type="ECO:0000256" key="6">
    <source>
        <dbReference type="SAM" id="Phobius"/>
    </source>
</evidence>
<dbReference type="EMBL" id="VOBR01000020">
    <property type="protein sequence ID" value="TWP48536.1"/>
    <property type="molecule type" value="Genomic_DNA"/>
</dbReference>
<comment type="subcellular location">
    <subcellularLocation>
        <location evidence="1">Cell membrane</location>
        <topology evidence="1">Multi-pass membrane protein</topology>
    </subcellularLocation>
</comment>
<evidence type="ECO:0000256" key="1">
    <source>
        <dbReference type="ARBA" id="ARBA00004651"/>
    </source>
</evidence>
<dbReference type="InterPro" id="IPR050189">
    <property type="entry name" value="MFS_Efflux_Transporters"/>
</dbReference>
<feature type="domain" description="Major facilitator superfamily (MFS) profile" evidence="7">
    <location>
        <begin position="1"/>
        <end position="364"/>
    </location>
</feature>
<proteinExistence type="predicted"/>
<feature type="transmembrane region" description="Helical" evidence="6">
    <location>
        <begin position="223"/>
        <end position="242"/>
    </location>
</feature>
<dbReference type="GO" id="GO:0005886">
    <property type="term" value="C:plasma membrane"/>
    <property type="evidence" value="ECO:0007669"/>
    <property type="project" value="UniProtKB-SubCell"/>
</dbReference>
<accession>A0A563EMX1</accession>
<dbReference type="Pfam" id="PF07690">
    <property type="entry name" value="MFS_1"/>
    <property type="match status" value="1"/>
</dbReference>
<keyword evidence="2" id="KW-1003">Cell membrane</keyword>
<sequence length="364" mass="35863">MTSSMLPLFLLGALAPALVTEFGIARPLLGVLVTAGFGVAAALSLMIGPVVDAVGPRRSVIALFAASAVALAVFSSAPHYAVLVVAVAIGGVPQALANPSTNKLIATAVPPPRRPVLLGIKQSGVQLGAFVAGLPLAWLADAVDWRVAVGVPAGCAALAAVASLVLPHDTAPVRVPTIKVSLAAEPVVWLLAGFSVLLGCGIAAVNTYVALFATQELSYSAPAAAGLVAVLGVVGIAGRIWWARVVSAGRQPMSLLAPLALVAAAAPVLLLAANAVLAWLAVAVVGACAVAANAVSVLAVVGASTPAQLGRNSALVAAGFFAGFAVGPPLFGLLVEVSGSYSAGWALVAAECAAAAAVVKWSQG</sequence>
<keyword evidence="3 6" id="KW-0812">Transmembrane</keyword>
<evidence type="ECO:0000256" key="2">
    <source>
        <dbReference type="ARBA" id="ARBA00022475"/>
    </source>
</evidence>
<dbReference type="GO" id="GO:0022857">
    <property type="term" value="F:transmembrane transporter activity"/>
    <property type="evidence" value="ECO:0007669"/>
    <property type="project" value="InterPro"/>
</dbReference>
<evidence type="ECO:0000259" key="7">
    <source>
        <dbReference type="PROSITE" id="PS50850"/>
    </source>
</evidence>
<feature type="transmembrane region" description="Helical" evidence="6">
    <location>
        <begin position="279"/>
        <end position="302"/>
    </location>
</feature>
<dbReference type="InterPro" id="IPR036259">
    <property type="entry name" value="MFS_trans_sf"/>
</dbReference>
<dbReference type="InterPro" id="IPR020846">
    <property type="entry name" value="MFS_dom"/>
</dbReference>
<evidence type="ECO:0000313" key="8">
    <source>
        <dbReference type="EMBL" id="TWP48536.1"/>
    </source>
</evidence>
<reference evidence="8 9" key="1">
    <citation type="submission" date="2019-07" db="EMBL/GenBank/DDBJ databases">
        <title>Lentzea xizangensis sp. nov., isolated from Qinghai-Tibetan Plateau Soils.</title>
        <authorList>
            <person name="Huang J."/>
        </authorList>
    </citation>
    <scope>NUCLEOTIDE SEQUENCE [LARGE SCALE GENOMIC DNA]</scope>
    <source>
        <strain evidence="8 9">FXJ1.1311</strain>
    </source>
</reference>
<dbReference type="PANTHER" id="PTHR43124">
    <property type="entry name" value="PURINE EFFLUX PUMP PBUE"/>
    <property type="match status" value="1"/>
</dbReference>
<dbReference type="Gene3D" id="1.20.1250.20">
    <property type="entry name" value="MFS general substrate transporter like domains"/>
    <property type="match status" value="2"/>
</dbReference>
<keyword evidence="4 6" id="KW-1133">Transmembrane helix</keyword>
<evidence type="ECO:0000256" key="3">
    <source>
        <dbReference type="ARBA" id="ARBA00022692"/>
    </source>
</evidence>
<dbReference type="PROSITE" id="PS50850">
    <property type="entry name" value="MFS"/>
    <property type="match status" value="1"/>
</dbReference>
<keyword evidence="5 6" id="KW-0472">Membrane</keyword>
<gene>
    <name evidence="8" type="ORF">FKR81_28415</name>
</gene>
<evidence type="ECO:0000256" key="5">
    <source>
        <dbReference type="ARBA" id="ARBA00023136"/>
    </source>
</evidence>
<feature type="transmembrane region" description="Helical" evidence="6">
    <location>
        <begin position="145"/>
        <end position="166"/>
    </location>
</feature>
<dbReference type="PANTHER" id="PTHR43124:SF3">
    <property type="entry name" value="CHLORAMPHENICOL EFFLUX PUMP RV0191"/>
    <property type="match status" value="1"/>
</dbReference>
<feature type="transmembrane region" description="Helical" evidence="6">
    <location>
        <begin position="29"/>
        <end position="51"/>
    </location>
</feature>
<evidence type="ECO:0000256" key="4">
    <source>
        <dbReference type="ARBA" id="ARBA00022989"/>
    </source>
</evidence>
<name>A0A563EMX1_9PSEU</name>
<dbReference type="SUPFAM" id="SSF103473">
    <property type="entry name" value="MFS general substrate transporter"/>
    <property type="match status" value="1"/>
</dbReference>
<comment type="caution">
    <text evidence="8">The sequence shown here is derived from an EMBL/GenBank/DDBJ whole genome shotgun (WGS) entry which is preliminary data.</text>
</comment>
<dbReference type="OrthoDB" id="8596007at2"/>